<dbReference type="AlphaFoldDB" id="A0A177HG66"/>
<dbReference type="GO" id="GO:0008483">
    <property type="term" value="F:transaminase activity"/>
    <property type="evidence" value="ECO:0007669"/>
    <property type="project" value="UniProtKB-KW"/>
</dbReference>
<keyword evidence="1" id="KW-0808">Transferase</keyword>
<dbReference type="RefSeq" id="WP_157902955.1">
    <property type="nucleotide sequence ID" value="NZ_LOHS01000162.1"/>
</dbReference>
<reference evidence="1 2" key="1">
    <citation type="submission" date="2015-12" db="EMBL/GenBank/DDBJ databases">
        <title>Genome sequence of Streptomyces sp. G25.</title>
        <authorList>
            <person name="Poehlein A."/>
            <person name="Roettig A."/>
            <person name="Hiessl S."/>
            <person name="Hauschild P."/>
            <person name="Schauer J."/>
            <person name="Madkour M.H."/>
            <person name="Al-Ansari A.M."/>
            <person name="Almakishah N.H."/>
            <person name="Steinbuechel A."/>
            <person name="Daniel R."/>
        </authorList>
    </citation>
    <scope>NUCLEOTIDE SEQUENCE [LARGE SCALE GENOMIC DNA]</scope>
    <source>
        <strain evidence="2">G25(2015)</strain>
    </source>
</reference>
<dbReference type="InterPro" id="IPR015422">
    <property type="entry name" value="PyrdxlP-dep_Trfase_small"/>
</dbReference>
<dbReference type="STRING" id="1716141.STSP_66680"/>
<proteinExistence type="predicted"/>
<dbReference type="PATRIC" id="fig|1716141.3.peg.7040"/>
<sequence>MTANGSFGPESEDLLVVQRGEGPYVDDADGRRYIGGLWGLWPASA</sequence>
<evidence type="ECO:0000313" key="1">
    <source>
        <dbReference type="EMBL" id="OAH10013.1"/>
    </source>
</evidence>
<dbReference type="InterPro" id="IPR015424">
    <property type="entry name" value="PyrdxlP-dep_Trfase"/>
</dbReference>
<dbReference type="SUPFAM" id="SSF53383">
    <property type="entry name" value="PLP-dependent transferases"/>
    <property type="match status" value="1"/>
</dbReference>
<protein>
    <submittedName>
        <fullName evidence="1">Aminotransferase</fullName>
    </submittedName>
</protein>
<accession>A0A177HG66</accession>
<dbReference type="Proteomes" id="UP000077381">
    <property type="component" value="Unassembled WGS sequence"/>
</dbReference>
<name>A0A177HG66_9ACTN</name>
<dbReference type="EMBL" id="LOHS01000162">
    <property type="protein sequence ID" value="OAH10013.1"/>
    <property type="molecule type" value="Genomic_DNA"/>
</dbReference>
<evidence type="ECO:0000313" key="2">
    <source>
        <dbReference type="Proteomes" id="UP000077381"/>
    </source>
</evidence>
<organism evidence="1 2">
    <name type="scientific">Streptomyces jeddahensis</name>
    <dbReference type="NCBI Taxonomy" id="1716141"/>
    <lineage>
        <taxon>Bacteria</taxon>
        <taxon>Bacillati</taxon>
        <taxon>Actinomycetota</taxon>
        <taxon>Actinomycetes</taxon>
        <taxon>Kitasatosporales</taxon>
        <taxon>Streptomycetaceae</taxon>
        <taxon>Streptomyces</taxon>
    </lineage>
</organism>
<keyword evidence="1" id="KW-0032">Aminotransferase</keyword>
<keyword evidence="2" id="KW-1185">Reference proteome</keyword>
<dbReference type="Gene3D" id="3.90.1150.10">
    <property type="entry name" value="Aspartate Aminotransferase, domain 1"/>
    <property type="match status" value="1"/>
</dbReference>
<comment type="caution">
    <text evidence="1">The sequence shown here is derived from an EMBL/GenBank/DDBJ whole genome shotgun (WGS) entry which is preliminary data.</text>
</comment>
<gene>
    <name evidence="1" type="ORF">STSP_66680</name>
</gene>